<evidence type="ECO:0000313" key="4">
    <source>
        <dbReference type="EMBL" id="KAK9819144.1"/>
    </source>
</evidence>
<keyword evidence="2" id="KW-0503">Monooxygenase</keyword>
<dbReference type="InterPro" id="IPR002938">
    <property type="entry name" value="FAD-bd"/>
</dbReference>
<dbReference type="Pfam" id="PF01494">
    <property type="entry name" value="FAD_binding_3"/>
    <property type="match status" value="2"/>
</dbReference>
<accession>A0AAW1QAC1</accession>
<dbReference type="GO" id="GO:0071949">
    <property type="term" value="F:FAD binding"/>
    <property type="evidence" value="ECO:0007669"/>
    <property type="project" value="InterPro"/>
</dbReference>
<dbReference type="Gene3D" id="3.50.50.60">
    <property type="entry name" value="FAD/NAD(P)-binding domain"/>
    <property type="match status" value="1"/>
</dbReference>
<comment type="caution">
    <text evidence="4">The sequence shown here is derived from an EMBL/GenBank/DDBJ whole genome shotgun (WGS) entry which is preliminary data.</text>
</comment>
<sequence>MLDIAIVGGGPAGLFAALALSKSQKLKIKVFERASSLPGFVRGTGLDVNGMKAFRAVDENLFLRIEKEVVGLVAGATEFNQQGELLKDHSKASRQSEFDKIKEEYGVPAGMISCFRMQQIMFEALPEGIVQFDHALQGYTEGPEGVTLTFQNQAQAQGRCLIGADGSFSCVRSMLLHDGPPASTGTVTWRGRLPWRPDAGLPRGRECDQTYMGNRILAGLYGMPDDLVCWVLAAPVDLCEQQGVACDTHANAGSDSTQPAPCDAKPSGSSAHERCMKVAQRAALQMQNVVGLTSPGTTTEHGIYTRPAAELEKYTEAGWGRGRVTLLGNAAHPMRPTGQGLNVTLEDGVVLAWHLQQGGLNPSSLRAFEQERIPRVAQMMQQDQALGSIAFQDDMKAAMADLPMAPDNYVTFRNGWEPPKLPLAASNFGSSA</sequence>
<dbReference type="PANTHER" id="PTHR13789:SF309">
    <property type="entry name" value="PUTATIVE (AFU_ORTHOLOGUE AFUA_6G14510)-RELATED"/>
    <property type="match status" value="1"/>
</dbReference>
<keyword evidence="5" id="KW-1185">Reference proteome</keyword>
<evidence type="ECO:0000259" key="3">
    <source>
        <dbReference type="Pfam" id="PF01494"/>
    </source>
</evidence>
<evidence type="ECO:0000313" key="5">
    <source>
        <dbReference type="Proteomes" id="UP001438707"/>
    </source>
</evidence>
<gene>
    <name evidence="4" type="ORF">WJX74_010469</name>
</gene>
<evidence type="ECO:0000256" key="2">
    <source>
        <dbReference type="ARBA" id="ARBA00023033"/>
    </source>
</evidence>
<dbReference type="InterPro" id="IPR036188">
    <property type="entry name" value="FAD/NAD-bd_sf"/>
</dbReference>
<dbReference type="EMBL" id="JALJOS010000050">
    <property type="protein sequence ID" value="KAK9819144.1"/>
    <property type="molecule type" value="Genomic_DNA"/>
</dbReference>
<evidence type="ECO:0000256" key="1">
    <source>
        <dbReference type="ARBA" id="ARBA00023002"/>
    </source>
</evidence>
<organism evidence="4 5">
    <name type="scientific">Apatococcus lobatus</name>
    <dbReference type="NCBI Taxonomy" id="904363"/>
    <lineage>
        <taxon>Eukaryota</taxon>
        <taxon>Viridiplantae</taxon>
        <taxon>Chlorophyta</taxon>
        <taxon>core chlorophytes</taxon>
        <taxon>Trebouxiophyceae</taxon>
        <taxon>Chlorellales</taxon>
        <taxon>Chlorellaceae</taxon>
        <taxon>Apatococcus</taxon>
    </lineage>
</organism>
<dbReference type="PRINTS" id="PR00420">
    <property type="entry name" value="RNGMNOXGNASE"/>
</dbReference>
<proteinExistence type="predicted"/>
<dbReference type="SUPFAM" id="SSF51905">
    <property type="entry name" value="FAD/NAD(P)-binding domain"/>
    <property type="match status" value="1"/>
</dbReference>
<dbReference type="Proteomes" id="UP001438707">
    <property type="component" value="Unassembled WGS sequence"/>
</dbReference>
<keyword evidence="1" id="KW-0560">Oxidoreductase</keyword>
<name>A0AAW1QAC1_9CHLO</name>
<feature type="domain" description="FAD-binding" evidence="3">
    <location>
        <begin position="2"/>
        <end position="175"/>
    </location>
</feature>
<protein>
    <recommendedName>
        <fullName evidence="3">FAD-binding domain-containing protein</fullName>
    </recommendedName>
</protein>
<dbReference type="InterPro" id="IPR050493">
    <property type="entry name" value="FAD-dep_Monooxygenase_BioMet"/>
</dbReference>
<feature type="domain" description="FAD-binding" evidence="3">
    <location>
        <begin position="308"/>
        <end position="382"/>
    </location>
</feature>
<dbReference type="PANTHER" id="PTHR13789">
    <property type="entry name" value="MONOOXYGENASE"/>
    <property type="match status" value="1"/>
</dbReference>
<dbReference type="GO" id="GO:0004497">
    <property type="term" value="F:monooxygenase activity"/>
    <property type="evidence" value="ECO:0007669"/>
    <property type="project" value="UniProtKB-KW"/>
</dbReference>
<dbReference type="AlphaFoldDB" id="A0AAW1QAC1"/>
<reference evidence="4 5" key="1">
    <citation type="journal article" date="2024" name="Nat. Commun.">
        <title>Phylogenomics reveals the evolutionary origins of lichenization in chlorophyte algae.</title>
        <authorList>
            <person name="Puginier C."/>
            <person name="Libourel C."/>
            <person name="Otte J."/>
            <person name="Skaloud P."/>
            <person name="Haon M."/>
            <person name="Grisel S."/>
            <person name="Petersen M."/>
            <person name="Berrin J.G."/>
            <person name="Delaux P.M."/>
            <person name="Dal Grande F."/>
            <person name="Keller J."/>
        </authorList>
    </citation>
    <scope>NUCLEOTIDE SEQUENCE [LARGE SCALE GENOMIC DNA]</scope>
    <source>
        <strain evidence="4 5">SAG 2145</strain>
    </source>
</reference>